<dbReference type="Gene3D" id="2.60.120.10">
    <property type="entry name" value="Jelly Rolls"/>
    <property type="match status" value="1"/>
</dbReference>
<accession>A0AAV6UEY7</accession>
<gene>
    <name evidence="2" type="ORF">JTE90_019690</name>
</gene>
<protein>
    <recommendedName>
        <fullName evidence="1">Cyclic nucleotide-binding domain-containing protein</fullName>
    </recommendedName>
</protein>
<dbReference type="AlphaFoldDB" id="A0AAV6UEY7"/>
<dbReference type="InterPro" id="IPR000595">
    <property type="entry name" value="cNMP-bd_dom"/>
</dbReference>
<dbReference type="SUPFAM" id="SSF51206">
    <property type="entry name" value="cAMP-binding domain-like"/>
    <property type="match status" value="1"/>
</dbReference>
<dbReference type="Proteomes" id="UP000827092">
    <property type="component" value="Unassembled WGS sequence"/>
</dbReference>
<dbReference type="InterPro" id="IPR014710">
    <property type="entry name" value="RmlC-like_jellyroll"/>
</dbReference>
<evidence type="ECO:0000313" key="2">
    <source>
        <dbReference type="EMBL" id="KAG8182665.1"/>
    </source>
</evidence>
<name>A0AAV6UEY7_9ARAC</name>
<feature type="domain" description="Cyclic nucleotide-binding" evidence="1">
    <location>
        <begin position="67"/>
        <end position="170"/>
    </location>
</feature>
<evidence type="ECO:0000313" key="3">
    <source>
        <dbReference type="Proteomes" id="UP000827092"/>
    </source>
</evidence>
<dbReference type="PANTHER" id="PTHR23011:SF28">
    <property type="entry name" value="CYCLIC NUCLEOTIDE-BINDING DOMAIN CONTAINING PROTEIN"/>
    <property type="match status" value="1"/>
</dbReference>
<comment type="caution">
    <text evidence="2">The sequence shown here is derived from an EMBL/GenBank/DDBJ whole genome shotgun (WGS) entry which is preliminary data.</text>
</comment>
<dbReference type="PANTHER" id="PTHR23011">
    <property type="entry name" value="CYCLIC NUCLEOTIDE-BINDING DOMAIN CONTAINING PROTEIN"/>
    <property type="match status" value="1"/>
</dbReference>
<sequence>MESQNYANKGISKSEYTDLTLDLDDELYESIPFEYEFISPETKEFFSLPSMDRNSKNILIELDKLEFFQSFSNNNKKKLCKKMTYGSFKDKEYLLEQGKTVTNMFVLLSGVVCLRYNVFHLGLVETYWPEMVLRSGDYFGHHDLLDKRRSTVDVYAVGYSEVLMLNADDFGIVKEELEVEHMRLKQSLRSCKVFQKFGWSSEELNALEIFSKLRCYLETVEVYNGDDGARPKWSWFVVAGDCTLVRKVSYNQDSSQTRLRAVQHLNVAKENDLLQSLICQDGERHQHVSKSKHLQFCNVQRGFFFGVGEDFGRNRVLANPATECLLVFRPVLKHKNAELLREMATSLARYLPSDQVLLDNFLLHETASKEVEDVIEDILKGKSFALVRGEKKYTKPPFRKYV</sequence>
<dbReference type="PROSITE" id="PS50042">
    <property type="entry name" value="CNMP_BINDING_3"/>
    <property type="match status" value="1"/>
</dbReference>
<keyword evidence="3" id="KW-1185">Reference proteome</keyword>
<dbReference type="CDD" id="cd00038">
    <property type="entry name" value="CAP_ED"/>
    <property type="match status" value="1"/>
</dbReference>
<proteinExistence type="predicted"/>
<dbReference type="Pfam" id="PF00027">
    <property type="entry name" value="cNMP_binding"/>
    <property type="match status" value="1"/>
</dbReference>
<reference evidence="2 3" key="1">
    <citation type="journal article" date="2022" name="Nat. Ecol. Evol.">
        <title>A masculinizing supergene underlies an exaggerated male reproductive morph in a spider.</title>
        <authorList>
            <person name="Hendrickx F."/>
            <person name="De Corte Z."/>
            <person name="Sonet G."/>
            <person name="Van Belleghem S.M."/>
            <person name="Kostlbacher S."/>
            <person name="Vangestel C."/>
        </authorList>
    </citation>
    <scope>NUCLEOTIDE SEQUENCE [LARGE SCALE GENOMIC DNA]</scope>
    <source>
        <strain evidence="2">W744_W776</strain>
    </source>
</reference>
<dbReference type="EMBL" id="JAFNEN010000454">
    <property type="protein sequence ID" value="KAG8182665.1"/>
    <property type="molecule type" value="Genomic_DNA"/>
</dbReference>
<dbReference type="InterPro" id="IPR018490">
    <property type="entry name" value="cNMP-bd_dom_sf"/>
</dbReference>
<evidence type="ECO:0000259" key="1">
    <source>
        <dbReference type="PROSITE" id="PS50042"/>
    </source>
</evidence>
<organism evidence="2 3">
    <name type="scientific">Oedothorax gibbosus</name>
    <dbReference type="NCBI Taxonomy" id="931172"/>
    <lineage>
        <taxon>Eukaryota</taxon>
        <taxon>Metazoa</taxon>
        <taxon>Ecdysozoa</taxon>
        <taxon>Arthropoda</taxon>
        <taxon>Chelicerata</taxon>
        <taxon>Arachnida</taxon>
        <taxon>Araneae</taxon>
        <taxon>Araneomorphae</taxon>
        <taxon>Entelegynae</taxon>
        <taxon>Araneoidea</taxon>
        <taxon>Linyphiidae</taxon>
        <taxon>Erigoninae</taxon>
        <taxon>Oedothorax</taxon>
    </lineage>
</organism>